<sequence>MGIETILVIILWGALIAYIVWRFMPARGLKKMKQEEFRASLRKGQLIDVREPNEYKGGHITGARNIPVGQMKLRMKELRKDQPILMYCQGKSRSNQAAKLLMKNGFTDIYMLEGGFKQWKGKVKKG</sequence>
<dbReference type="InterPro" id="IPR036873">
    <property type="entry name" value="Rhodanese-like_dom_sf"/>
</dbReference>
<dbReference type="PROSITE" id="PS50206">
    <property type="entry name" value="RHODANESE_3"/>
    <property type="match status" value="1"/>
</dbReference>
<evidence type="ECO:0000313" key="3">
    <source>
        <dbReference type="EMBL" id="STO07875.1"/>
    </source>
</evidence>
<name>A0A377FTU1_9BACL</name>
<keyword evidence="1" id="KW-1133">Transmembrane helix</keyword>
<dbReference type="InterPro" id="IPR050229">
    <property type="entry name" value="GlpE_sulfurtransferase"/>
</dbReference>
<keyword evidence="3" id="KW-0808">Transferase</keyword>
<evidence type="ECO:0000313" key="4">
    <source>
        <dbReference type="Proteomes" id="UP000254060"/>
    </source>
</evidence>
<evidence type="ECO:0000259" key="2">
    <source>
        <dbReference type="PROSITE" id="PS50206"/>
    </source>
</evidence>
<feature type="domain" description="Rhodanese" evidence="2">
    <location>
        <begin position="40"/>
        <end position="124"/>
    </location>
</feature>
<proteinExistence type="predicted"/>
<gene>
    <name evidence="3" type="primary">glpE_1</name>
    <name evidence="3" type="ORF">NCTC13163_01236</name>
</gene>
<dbReference type="SMART" id="SM00450">
    <property type="entry name" value="RHOD"/>
    <property type="match status" value="1"/>
</dbReference>
<feature type="transmembrane region" description="Helical" evidence="1">
    <location>
        <begin position="6"/>
        <end position="24"/>
    </location>
</feature>
<dbReference type="GO" id="GO:0004792">
    <property type="term" value="F:thiosulfate-cyanide sulfurtransferase activity"/>
    <property type="evidence" value="ECO:0007669"/>
    <property type="project" value="UniProtKB-EC"/>
</dbReference>
<dbReference type="AlphaFoldDB" id="A0A377FTU1"/>
<dbReference type="Pfam" id="PF00581">
    <property type="entry name" value="Rhodanese"/>
    <property type="match status" value="1"/>
</dbReference>
<keyword evidence="1" id="KW-0812">Transmembrane</keyword>
<dbReference type="PANTHER" id="PTHR43031:SF18">
    <property type="entry name" value="RHODANESE-RELATED SULFURTRANSFERASES"/>
    <property type="match status" value="1"/>
</dbReference>
<dbReference type="InterPro" id="IPR001763">
    <property type="entry name" value="Rhodanese-like_dom"/>
</dbReference>
<accession>A0A377FTU1</accession>
<dbReference type="STRING" id="1397694.GCA_000702585_01740"/>
<evidence type="ECO:0000256" key="1">
    <source>
        <dbReference type="SAM" id="Phobius"/>
    </source>
</evidence>
<dbReference type="Gene3D" id="3.40.250.10">
    <property type="entry name" value="Rhodanese-like domain"/>
    <property type="match status" value="1"/>
</dbReference>
<dbReference type="SUPFAM" id="SSF52821">
    <property type="entry name" value="Rhodanese/Cell cycle control phosphatase"/>
    <property type="match status" value="1"/>
</dbReference>
<dbReference type="EMBL" id="UGGP01000001">
    <property type="protein sequence ID" value="STO07875.1"/>
    <property type="molecule type" value="Genomic_DNA"/>
</dbReference>
<dbReference type="EC" id="2.8.1.1" evidence="3"/>
<dbReference type="PANTHER" id="PTHR43031">
    <property type="entry name" value="FAD-DEPENDENT OXIDOREDUCTASE"/>
    <property type="match status" value="1"/>
</dbReference>
<dbReference type="CDD" id="cd00158">
    <property type="entry name" value="RHOD"/>
    <property type="match status" value="1"/>
</dbReference>
<protein>
    <submittedName>
        <fullName evidence="3">Thiosulfate sulfurtransferase glpE</fullName>
        <ecNumber evidence="3">2.8.1.1</ecNumber>
    </submittedName>
</protein>
<keyword evidence="1" id="KW-0472">Membrane</keyword>
<dbReference type="Proteomes" id="UP000254060">
    <property type="component" value="Unassembled WGS sequence"/>
</dbReference>
<organism evidence="3 4">
    <name type="scientific">Exiguobacterium aurantiacum</name>
    <dbReference type="NCBI Taxonomy" id="33987"/>
    <lineage>
        <taxon>Bacteria</taxon>
        <taxon>Bacillati</taxon>
        <taxon>Bacillota</taxon>
        <taxon>Bacilli</taxon>
        <taxon>Bacillales</taxon>
        <taxon>Bacillales Family XII. Incertae Sedis</taxon>
        <taxon>Exiguobacterium</taxon>
    </lineage>
</organism>
<dbReference type="RefSeq" id="WP_029334789.1">
    <property type="nucleotide sequence ID" value="NZ_UGGP01000001.1"/>
</dbReference>
<reference evidence="3 4" key="1">
    <citation type="submission" date="2018-06" db="EMBL/GenBank/DDBJ databases">
        <authorList>
            <consortium name="Pathogen Informatics"/>
            <person name="Doyle S."/>
        </authorList>
    </citation>
    <scope>NUCLEOTIDE SEQUENCE [LARGE SCALE GENOMIC DNA]</scope>
    <source>
        <strain evidence="3 4">NCTC13163</strain>
    </source>
</reference>